<dbReference type="PRINTS" id="PR00080">
    <property type="entry name" value="SDRFAMILY"/>
</dbReference>
<evidence type="ECO:0000256" key="3">
    <source>
        <dbReference type="RuleBase" id="RU000363"/>
    </source>
</evidence>
<comment type="caution">
    <text evidence="4">The sequence shown here is derived from an EMBL/GenBank/DDBJ whole genome shotgun (WGS) entry which is preliminary data.</text>
</comment>
<dbReference type="PRINTS" id="PR00081">
    <property type="entry name" value="GDHRDH"/>
</dbReference>
<evidence type="ECO:0000313" key="5">
    <source>
        <dbReference type="Proteomes" id="UP000621799"/>
    </source>
</evidence>
<dbReference type="CDD" id="cd05233">
    <property type="entry name" value="SDR_c"/>
    <property type="match status" value="1"/>
</dbReference>
<dbReference type="Pfam" id="PF00106">
    <property type="entry name" value="adh_short"/>
    <property type="match status" value="1"/>
</dbReference>
<dbReference type="InterPro" id="IPR036291">
    <property type="entry name" value="NAD(P)-bd_dom_sf"/>
</dbReference>
<dbReference type="InterPro" id="IPR002347">
    <property type="entry name" value="SDR_fam"/>
</dbReference>
<organism evidence="4 5">
    <name type="scientific">Zarconia navalis LEGE 11467</name>
    <dbReference type="NCBI Taxonomy" id="1828826"/>
    <lineage>
        <taxon>Bacteria</taxon>
        <taxon>Bacillati</taxon>
        <taxon>Cyanobacteriota</taxon>
        <taxon>Cyanophyceae</taxon>
        <taxon>Oscillatoriophycideae</taxon>
        <taxon>Oscillatoriales</taxon>
        <taxon>Oscillatoriales incertae sedis</taxon>
        <taxon>Zarconia</taxon>
        <taxon>Zarconia navalis</taxon>
    </lineage>
</organism>
<dbReference type="SUPFAM" id="SSF51735">
    <property type="entry name" value="NAD(P)-binding Rossmann-fold domains"/>
    <property type="match status" value="1"/>
</dbReference>
<dbReference type="Proteomes" id="UP000621799">
    <property type="component" value="Unassembled WGS sequence"/>
</dbReference>
<dbReference type="GO" id="GO:0016491">
    <property type="term" value="F:oxidoreductase activity"/>
    <property type="evidence" value="ECO:0007669"/>
    <property type="project" value="UniProtKB-KW"/>
</dbReference>
<sequence length="299" mass="31198">MSDIGRRKILTTGAIGAAGLAAAVAAKSVRANTEVPPEPGAASTTPGHDFSGKVVVVTGATSGIGEATAKAFARSGARVAFNGRRAELGSQVEEAIKAEGGEATYIQTDVRDPAQIMAFFQAVADRYGRLDIAFNNAGVVSPNAPSAEQSLEDWVNVMDTNARGYWLCMKAEIPMMLSQGGGHIINNASVSGHVGFANIMPYSMSKHAVIGLTKCAALEYGPQNIRINSISPGGVDTPMRRQAILAQNGDPTTPPPNLPERINTSYEMARVVMMLASDDATSILGTDIDVTTGMLTSCV</sequence>
<comment type="similarity">
    <text evidence="1 3">Belongs to the short-chain dehydrogenases/reductases (SDR) family.</text>
</comment>
<dbReference type="PROSITE" id="PS51318">
    <property type="entry name" value="TAT"/>
    <property type="match status" value="1"/>
</dbReference>
<keyword evidence="2" id="KW-0560">Oxidoreductase</keyword>
<evidence type="ECO:0000256" key="1">
    <source>
        <dbReference type="ARBA" id="ARBA00006484"/>
    </source>
</evidence>
<dbReference type="InterPro" id="IPR020904">
    <property type="entry name" value="Sc_DH/Rdtase_CS"/>
</dbReference>
<keyword evidence="5" id="KW-1185">Reference proteome</keyword>
<dbReference type="AlphaFoldDB" id="A0A928Z895"/>
<accession>A0A928Z895</accession>
<gene>
    <name evidence="4" type="ORF">IQ235_15825</name>
</gene>
<reference evidence="4" key="1">
    <citation type="submission" date="2020-10" db="EMBL/GenBank/DDBJ databases">
        <authorList>
            <person name="Castelo-Branco R."/>
            <person name="Eusebio N."/>
            <person name="Adriana R."/>
            <person name="Vieira A."/>
            <person name="Brugerolle De Fraissinette N."/>
            <person name="Rezende De Castro R."/>
            <person name="Schneider M.P."/>
            <person name="Vasconcelos V."/>
            <person name="Leao P.N."/>
        </authorList>
    </citation>
    <scope>NUCLEOTIDE SEQUENCE</scope>
    <source>
        <strain evidence="4">LEGE 11467</strain>
    </source>
</reference>
<dbReference type="InterPro" id="IPR006311">
    <property type="entry name" value="TAT_signal"/>
</dbReference>
<dbReference type="PANTHER" id="PTHR24321:SF11">
    <property type="entry name" value="BLR0893 PROTEIN"/>
    <property type="match status" value="1"/>
</dbReference>
<dbReference type="FunFam" id="3.40.50.720:FF:000084">
    <property type="entry name" value="Short-chain dehydrogenase reductase"/>
    <property type="match status" value="1"/>
</dbReference>
<dbReference type="Gene3D" id="3.40.50.720">
    <property type="entry name" value="NAD(P)-binding Rossmann-like Domain"/>
    <property type="match status" value="1"/>
</dbReference>
<name>A0A928Z895_9CYAN</name>
<dbReference type="PROSITE" id="PS00061">
    <property type="entry name" value="ADH_SHORT"/>
    <property type="match status" value="1"/>
</dbReference>
<dbReference type="PANTHER" id="PTHR24321">
    <property type="entry name" value="DEHYDROGENASES, SHORT CHAIN"/>
    <property type="match status" value="1"/>
</dbReference>
<dbReference type="RefSeq" id="WP_264322417.1">
    <property type="nucleotide sequence ID" value="NZ_JADEXN010000323.1"/>
</dbReference>
<proteinExistence type="inferred from homology"/>
<evidence type="ECO:0000256" key="2">
    <source>
        <dbReference type="ARBA" id="ARBA00023002"/>
    </source>
</evidence>
<evidence type="ECO:0000313" key="4">
    <source>
        <dbReference type="EMBL" id="MBE9042247.1"/>
    </source>
</evidence>
<dbReference type="EMBL" id="JADEXN010000323">
    <property type="protein sequence ID" value="MBE9042247.1"/>
    <property type="molecule type" value="Genomic_DNA"/>
</dbReference>
<protein>
    <submittedName>
        <fullName evidence="4">SDR family oxidoreductase</fullName>
    </submittedName>
</protein>